<keyword evidence="2" id="KW-1277">Toxin-antitoxin system</keyword>
<organism evidence="3 4">
    <name type="scientific">Leptotrichia hongkongensis</name>
    <dbReference type="NCBI Taxonomy" id="554406"/>
    <lineage>
        <taxon>Bacteria</taxon>
        <taxon>Fusobacteriati</taxon>
        <taxon>Fusobacteriota</taxon>
        <taxon>Fusobacteriia</taxon>
        <taxon>Fusobacteriales</taxon>
        <taxon>Leptotrichiaceae</taxon>
        <taxon>Leptotrichia</taxon>
    </lineage>
</organism>
<dbReference type="PANTHER" id="PTHR38781:SF1">
    <property type="entry name" value="ANTITOXIN DINJ-RELATED"/>
    <property type="match status" value="1"/>
</dbReference>
<dbReference type="Proteomes" id="UP001571581">
    <property type="component" value="Unassembled WGS sequence"/>
</dbReference>
<dbReference type="PANTHER" id="PTHR38781">
    <property type="entry name" value="ANTITOXIN DINJ-RELATED"/>
    <property type="match status" value="1"/>
</dbReference>
<reference evidence="3 4" key="1">
    <citation type="submission" date="2024-07" db="EMBL/GenBank/DDBJ databases">
        <authorList>
            <person name="Li X.-J."/>
            <person name="Wang X."/>
        </authorList>
    </citation>
    <scope>NUCLEOTIDE SEQUENCE [LARGE SCALE GENOMIC DNA]</scope>
    <source>
        <strain evidence="3 4">DSM 23441</strain>
    </source>
</reference>
<dbReference type="Pfam" id="PF04221">
    <property type="entry name" value="RelB"/>
    <property type="match status" value="1"/>
</dbReference>
<protein>
    <submittedName>
        <fullName evidence="3">Type II toxin-antitoxin system RelB/DinJ family antitoxin</fullName>
    </submittedName>
</protein>
<name>A0ABV4S753_9FUSO</name>
<gene>
    <name evidence="3" type="ORF">ACEG17_02745</name>
</gene>
<dbReference type="RefSeq" id="WP_314294381.1">
    <property type="nucleotide sequence ID" value="NZ_JBGORW010000003.1"/>
</dbReference>
<dbReference type="InterPro" id="IPR013321">
    <property type="entry name" value="Arc_rbn_hlx_hlx"/>
</dbReference>
<dbReference type="Gene3D" id="1.10.1220.10">
    <property type="entry name" value="Met repressor-like"/>
    <property type="match status" value="1"/>
</dbReference>
<dbReference type="EMBL" id="JBGORW010000003">
    <property type="protein sequence ID" value="MFA3799101.1"/>
    <property type="molecule type" value="Genomic_DNA"/>
</dbReference>
<keyword evidence="4" id="KW-1185">Reference proteome</keyword>
<evidence type="ECO:0000313" key="4">
    <source>
        <dbReference type="Proteomes" id="UP001571581"/>
    </source>
</evidence>
<comment type="caution">
    <text evidence="3">The sequence shown here is derived from an EMBL/GenBank/DDBJ whole genome shotgun (WGS) entry which is preliminary data.</text>
</comment>
<dbReference type="NCBIfam" id="TIGR02384">
    <property type="entry name" value="RelB_DinJ"/>
    <property type="match status" value="1"/>
</dbReference>
<comment type="similarity">
    <text evidence="1">Belongs to the RelB/DinJ antitoxin family.</text>
</comment>
<evidence type="ECO:0000256" key="2">
    <source>
        <dbReference type="ARBA" id="ARBA00022649"/>
    </source>
</evidence>
<accession>A0ABV4S753</accession>
<evidence type="ECO:0000256" key="1">
    <source>
        <dbReference type="ARBA" id="ARBA00010562"/>
    </source>
</evidence>
<dbReference type="InterPro" id="IPR007337">
    <property type="entry name" value="RelB/DinJ"/>
</dbReference>
<evidence type="ECO:0000313" key="3">
    <source>
        <dbReference type="EMBL" id="MFA3799101.1"/>
    </source>
</evidence>
<proteinExistence type="inferred from homology"/>
<sequence length="85" mass="9698">MAQINLRIDDTIKKNAEQACSDMGLSLSAAITIYLKKLGSERRIPFEITADPFYSKQNMERLNQSIQNVKEGKTTLKEHELIEVE</sequence>